<reference evidence="1" key="1">
    <citation type="submission" date="2020-01" db="EMBL/GenBank/DDBJ databases">
        <title>Genome sequence of Kobresia littledalei, the first chromosome-level genome in the family Cyperaceae.</title>
        <authorList>
            <person name="Qu G."/>
        </authorList>
    </citation>
    <scope>NUCLEOTIDE SEQUENCE</scope>
    <source>
        <strain evidence="1">C.B.Clarke</strain>
        <tissue evidence="1">Leaf</tissue>
    </source>
</reference>
<protein>
    <submittedName>
        <fullName evidence="1">Uncharacterized protein</fullName>
    </submittedName>
</protein>
<organism evidence="1 2">
    <name type="scientific">Carex littledalei</name>
    <dbReference type="NCBI Taxonomy" id="544730"/>
    <lineage>
        <taxon>Eukaryota</taxon>
        <taxon>Viridiplantae</taxon>
        <taxon>Streptophyta</taxon>
        <taxon>Embryophyta</taxon>
        <taxon>Tracheophyta</taxon>
        <taxon>Spermatophyta</taxon>
        <taxon>Magnoliopsida</taxon>
        <taxon>Liliopsida</taxon>
        <taxon>Poales</taxon>
        <taxon>Cyperaceae</taxon>
        <taxon>Cyperoideae</taxon>
        <taxon>Cariceae</taxon>
        <taxon>Carex</taxon>
        <taxon>Carex subgen. Euthyceras</taxon>
    </lineage>
</organism>
<accession>A0A833RDW8</accession>
<sequence length="126" mass="13882">MHLPMGRHAELVLPKLETHSIFSVTDGLLILVHKQTRSMRLLNPLTRCMSADLPPSLEITKMPFHAITAVAPSRTTVEQPTLMVALDIDNIAYFAKPGDLASMLAACGIQNRNAPYRIIPDIGRNV</sequence>
<dbReference type="EMBL" id="SWLB01000007">
    <property type="protein sequence ID" value="KAF3336847.1"/>
    <property type="molecule type" value="Genomic_DNA"/>
</dbReference>
<keyword evidence="2" id="KW-1185">Reference proteome</keyword>
<dbReference type="OrthoDB" id="689802at2759"/>
<dbReference type="PANTHER" id="PTHR33165">
    <property type="entry name" value="F-BOX DOMAIN CONTAINING PROTEIN-LIKE-RELATED"/>
    <property type="match status" value="1"/>
</dbReference>
<dbReference type="Proteomes" id="UP000623129">
    <property type="component" value="Unassembled WGS sequence"/>
</dbReference>
<evidence type="ECO:0000313" key="1">
    <source>
        <dbReference type="EMBL" id="KAF3336847.1"/>
    </source>
</evidence>
<evidence type="ECO:0000313" key="2">
    <source>
        <dbReference type="Proteomes" id="UP000623129"/>
    </source>
</evidence>
<dbReference type="AlphaFoldDB" id="A0A833RDW8"/>
<gene>
    <name evidence="1" type="ORF">FCM35_KLT19433</name>
</gene>
<proteinExistence type="predicted"/>
<comment type="caution">
    <text evidence="1">The sequence shown here is derived from an EMBL/GenBank/DDBJ whole genome shotgun (WGS) entry which is preliminary data.</text>
</comment>
<name>A0A833RDW8_9POAL</name>